<feature type="region of interest" description="Disordered" evidence="1">
    <location>
        <begin position="188"/>
        <end position="207"/>
    </location>
</feature>
<feature type="compositionally biased region" description="Basic residues" evidence="1">
    <location>
        <begin position="230"/>
        <end position="246"/>
    </location>
</feature>
<feature type="transmembrane region" description="Helical" evidence="2">
    <location>
        <begin position="269"/>
        <end position="289"/>
    </location>
</feature>
<dbReference type="EMBL" id="KZ819384">
    <property type="protein sequence ID" value="PWN42042.1"/>
    <property type="molecule type" value="Genomic_DNA"/>
</dbReference>
<feature type="compositionally biased region" description="Acidic residues" evidence="1">
    <location>
        <begin position="63"/>
        <end position="76"/>
    </location>
</feature>
<feature type="region of interest" description="Disordered" evidence="1">
    <location>
        <begin position="1"/>
        <end position="162"/>
    </location>
</feature>
<dbReference type="Proteomes" id="UP000245783">
    <property type="component" value="Unassembled WGS sequence"/>
</dbReference>
<protein>
    <submittedName>
        <fullName evidence="3">Uncharacterized protein</fullName>
    </submittedName>
</protein>
<keyword evidence="2" id="KW-0812">Transmembrane</keyword>
<feature type="compositionally biased region" description="Polar residues" evidence="1">
    <location>
        <begin position="137"/>
        <end position="147"/>
    </location>
</feature>
<sequence length="452" mass="48312">MSYSAADMYSSGGGGGASRSSMRQSQYGQPTTAASGYARPQSGAMGRAHQANSTNAQGWAQQDDSDGDDSDDDWNVYDDFNNAGPPTKAAPSMLQRSNSDFDNYGGATQPYRDIEAAPGAPDLPPVDIAGARGAGGNRQSRVQSTLLDPSAFGFDPRVSDPKRMSVMADNPMPSRPSGYDAYGPLYESEDTGSRAKMPSTPGDKAGSEGIELITVPALGAEYTDEERRQMRTRAKRKSKANAKKRKVQDEAGKWARGEKKYFGWLGPRAAVFLGFAFLVVLGVTLYFVIPRVPTFGLRTLEPVTAVPDAGGMSTGGPPANFSMTMNLNLQANNRGGWVTSQASDLEVIVTDLMTHKKVGEGKMASLGFKGRDKTQFAFPVQFSYSSLNATGDATYHNWQDACGPKYGGAKRPTLNIALTLTMNIAGLIGRKGSSTQLNSVVCPFELTNTQIH</sequence>
<feature type="compositionally biased region" description="Low complexity" evidence="1">
    <location>
        <begin position="1"/>
        <end position="10"/>
    </location>
</feature>
<dbReference type="RefSeq" id="XP_025369202.1">
    <property type="nucleotide sequence ID" value="XM_025514074.1"/>
</dbReference>
<keyword evidence="4" id="KW-1185">Reference proteome</keyword>
<dbReference type="InParanoid" id="A0A316VX59"/>
<dbReference type="STRING" id="1522189.A0A316VX59"/>
<evidence type="ECO:0000313" key="4">
    <source>
        <dbReference type="Proteomes" id="UP000245783"/>
    </source>
</evidence>
<gene>
    <name evidence="3" type="ORF">IE81DRAFT_323864</name>
</gene>
<evidence type="ECO:0000256" key="1">
    <source>
        <dbReference type="SAM" id="MobiDB-lite"/>
    </source>
</evidence>
<organism evidence="3 4">
    <name type="scientific">Ceraceosorus guamensis</name>
    <dbReference type="NCBI Taxonomy" id="1522189"/>
    <lineage>
        <taxon>Eukaryota</taxon>
        <taxon>Fungi</taxon>
        <taxon>Dikarya</taxon>
        <taxon>Basidiomycota</taxon>
        <taxon>Ustilaginomycotina</taxon>
        <taxon>Exobasidiomycetes</taxon>
        <taxon>Ceraceosorales</taxon>
        <taxon>Ceraceosoraceae</taxon>
        <taxon>Ceraceosorus</taxon>
    </lineage>
</organism>
<accession>A0A316VX59</accession>
<reference evidence="3 4" key="1">
    <citation type="journal article" date="2018" name="Mol. Biol. Evol.">
        <title>Broad Genomic Sampling Reveals a Smut Pathogenic Ancestry of the Fungal Clade Ustilaginomycotina.</title>
        <authorList>
            <person name="Kijpornyongpan T."/>
            <person name="Mondo S.J."/>
            <person name="Barry K."/>
            <person name="Sandor L."/>
            <person name="Lee J."/>
            <person name="Lipzen A."/>
            <person name="Pangilinan J."/>
            <person name="LaButti K."/>
            <person name="Hainaut M."/>
            <person name="Henrissat B."/>
            <person name="Grigoriev I.V."/>
            <person name="Spatafora J.W."/>
            <person name="Aime M.C."/>
        </authorList>
    </citation>
    <scope>NUCLEOTIDE SEQUENCE [LARGE SCALE GENOMIC DNA]</scope>
    <source>
        <strain evidence="3 4">MCA 4658</strain>
    </source>
</reference>
<dbReference type="OrthoDB" id="5582002at2759"/>
<name>A0A316VX59_9BASI</name>
<proteinExistence type="predicted"/>
<dbReference type="AlphaFoldDB" id="A0A316VX59"/>
<feature type="region of interest" description="Disordered" evidence="1">
    <location>
        <begin position="224"/>
        <end position="250"/>
    </location>
</feature>
<evidence type="ECO:0000256" key="2">
    <source>
        <dbReference type="SAM" id="Phobius"/>
    </source>
</evidence>
<evidence type="ECO:0000313" key="3">
    <source>
        <dbReference type="EMBL" id="PWN42042.1"/>
    </source>
</evidence>
<keyword evidence="2" id="KW-0472">Membrane</keyword>
<dbReference type="GeneID" id="37035944"/>
<keyword evidence="2" id="KW-1133">Transmembrane helix</keyword>